<evidence type="ECO:0000259" key="1">
    <source>
        <dbReference type="Pfam" id="PF00082"/>
    </source>
</evidence>
<dbReference type="InterPro" id="IPR036852">
    <property type="entry name" value="Peptidase_S8/S53_dom_sf"/>
</dbReference>
<dbReference type="Gene3D" id="3.40.50.200">
    <property type="entry name" value="Peptidase S8/S53 domain"/>
    <property type="match status" value="1"/>
</dbReference>
<evidence type="ECO:0000313" key="2">
    <source>
        <dbReference type="EMBL" id="KAG7054531.1"/>
    </source>
</evidence>
<name>A0A9P7RBX8_9PEZI</name>
<dbReference type="CDD" id="cd00306">
    <property type="entry name" value="Peptidases_S8_S53"/>
    <property type="match status" value="1"/>
</dbReference>
<evidence type="ECO:0000313" key="3">
    <source>
        <dbReference type="Proteomes" id="UP000699042"/>
    </source>
</evidence>
<sequence length="572" mass="64999">MHSTAASREHWRDAEKMVVVIMVMLDQLPGKYHSLSAEVRDRWESSLSKLEHILSWVLVEDRDKLEEHAHFIGQNLEEMVYFLREEEYSSIEEIPNPIEDWLQQFKVANRQLGPAEDHSRVKVAILDTGCNFNNSVIQGSEGLHRLLGWSDSLMESAYMVDEDPGQRGTLLAALLFRLLPEASIFIVRVAKYSQDLPKARIDTAAAIRYAVKNWSVDIFVMAFGFEGPGESVESAIYEAERLKQDKVLFFAAANNNKNTVHELLPSRYNSVISVHGALHDGTFIPACNPQRHGKGLLRNIYGTLGQVRFGPGQPTLWGCSVATTIMAAIAACTLQFMAQRKESLGHLHTIMGTRDWILSLFDIMTRGQDERRERLRRFIEYFVNWSNDQGRSQAIYGFDKELKKPIFIVAGLKVAKSLTLTRKADGFDIGGMRSSKDTIAPQFQPANDLGDDKYTFCQICHRVWLQDGLYCAFCGCDATDIILPENDPRMLSRISLTSIIKPASSVKLESNARKFRPGHRPQLDRPVSYGDVVIAYSLRKITTRKVDDRVVFDHEHFPPDNSFNLSDWEWKI</sequence>
<dbReference type="SUPFAM" id="SSF52743">
    <property type="entry name" value="Subtilisin-like"/>
    <property type="match status" value="1"/>
</dbReference>
<reference evidence="2" key="1">
    <citation type="submission" date="2021-05" db="EMBL/GenBank/DDBJ databases">
        <title>Comparative genomics of three Colletotrichum scovillei strains and genetic complementation revealed genes involved fungal growth and virulence on chili pepper.</title>
        <authorList>
            <person name="Hsieh D.-K."/>
            <person name="Chuang S.-C."/>
            <person name="Chen C.-Y."/>
            <person name="Chao Y.-T."/>
            <person name="Lu M.-Y.J."/>
            <person name="Lee M.-H."/>
            <person name="Shih M.-C."/>
        </authorList>
    </citation>
    <scope>NUCLEOTIDE SEQUENCE</scope>
    <source>
        <strain evidence="2">Coll-153</strain>
    </source>
</reference>
<proteinExistence type="predicted"/>
<dbReference type="GO" id="GO:0006508">
    <property type="term" value="P:proteolysis"/>
    <property type="evidence" value="ECO:0007669"/>
    <property type="project" value="InterPro"/>
</dbReference>
<keyword evidence="3" id="KW-1185">Reference proteome</keyword>
<organism evidence="2 3">
    <name type="scientific">Colletotrichum scovillei</name>
    <dbReference type="NCBI Taxonomy" id="1209932"/>
    <lineage>
        <taxon>Eukaryota</taxon>
        <taxon>Fungi</taxon>
        <taxon>Dikarya</taxon>
        <taxon>Ascomycota</taxon>
        <taxon>Pezizomycotina</taxon>
        <taxon>Sordariomycetes</taxon>
        <taxon>Hypocreomycetidae</taxon>
        <taxon>Glomerellales</taxon>
        <taxon>Glomerellaceae</taxon>
        <taxon>Colletotrichum</taxon>
        <taxon>Colletotrichum acutatum species complex</taxon>
    </lineage>
</organism>
<dbReference type="Pfam" id="PF00082">
    <property type="entry name" value="Peptidase_S8"/>
    <property type="match status" value="1"/>
</dbReference>
<feature type="domain" description="Peptidase S8/S53" evidence="1">
    <location>
        <begin position="121"/>
        <end position="290"/>
    </location>
</feature>
<dbReference type="EMBL" id="JAESDN010000002">
    <property type="protein sequence ID" value="KAG7054531.1"/>
    <property type="molecule type" value="Genomic_DNA"/>
</dbReference>
<dbReference type="InterPro" id="IPR000209">
    <property type="entry name" value="Peptidase_S8/S53_dom"/>
</dbReference>
<dbReference type="GO" id="GO:0004252">
    <property type="term" value="F:serine-type endopeptidase activity"/>
    <property type="evidence" value="ECO:0007669"/>
    <property type="project" value="InterPro"/>
</dbReference>
<gene>
    <name evidence="2" type="ORF">JMJ77_007010</name>
</gene>
<protein>
    <submittedName>
        <fullName evidence="2">Subtilisin-like protein</fullName>
    </submittedName>
</protein>
<dbReference type="AlphaFoldDB" id="A0A9P7RBX8"/>
<dbReference type="Proteomes" id="UP000699042">
    <property type="component" value="Unassembled WGS sequence"/>
</dbReference>
<accession>A0A9P7RBX8</accession>
<comment type="caution">
    <text evidence="2">The sequence shown here is derived from an EMBL/GenBank/DDBJ whole genome shotgun (WGS) entry which is preliminary data.</text>
</comment>